<evidence type="ECO:0000313" key="2">
    <source>
        <dbReference type="EMBL" id="KAG0492948.1"/>
    </source>
</evidence>
<keyword evidence="3" id="KW-1185">Reference proteome</keyword>
<evidence type="ECO:0000313" key="3">
    <source>
        <dbReference type="Proteomes" id="UP000636800"/>
    </source>
</evidence>
<dbReference type="Proteomes" id="UP000636800">
    <property type="component" value="Chromosome 2"/>
</dbReference>
<feature type="region of interest" description="Disordered" evidence="1">
    <location>
        <begin position="34"/>
        <end position="53"/>
    </location>
</feature>
<name>A0A835RVQ3_VANPL</name>
<reference evidence="2 3" key="1">
    <citation type="journal article" date="2020" name="Nat. Food">
        <title>A phased Vanilla planifolia genome enables genetic improvement of flavour and production.</title>
        <authorList>
            <person name="Hasing T."/>
            <person name="Tang H."/>
            <person name="Brym M."/>
            <person name="Khazi F."/>
            <person name="Huang T."/>
            <person name="Chambers A.H."/>
        </authorList>
    </citation>
    <scope>NUCLEOTIDE SEQUENCE [LARGE SCALE GENOMIC DNA]</scope>
    <source>
        <tissue evidence="2">Leaf</tissue>
    </source>
</reference>
<organism evidence="2 3">
    <name type="scientific">Vanilla planifolia</name>
    <name type="common">Vanilla</name>
    <dbReference type="NCBI Taxonomy" id="51239"/>
    <lineage>
        <taxon>Eukaryota</taxon>
        <taxon>Viridiplantae</taxon>
        <taxon>Streptophyta</taxon>
        <taxon>Embryophyta</taxon>
        <taxon>Tracheophyta</taxon>
        <taxon>Spermatophyta</taxon>
        <taxon>Magnoliopsida</taxon>
        <taxon>Liliopsida</taxon>
        <taxon>Asparagales</taxon>
        <taxon>Orchidaceae</taxon>
        <taxon>Vanilloideae</taxon>
        <taxon>Vanilleae</taxon>
        <taxon>Vanilla</taxon>
    </lineage>
</organism>
<protein>
    <submittedName>
        <fullName evidence="2">Uncharacterized protein</fullName>
    </submittedName>
</protein>
<dbReference type="EMBL" id="JADCNL010000002">
    <property type="protein sequence ID" value="KAG0492948.1"/>
    <property type="molecule type" value="Genomic_DNA"/>
</dbReference>
<accession>A0A835RVQ3</accession>
<evidence type="ECO:0000256" key="1">
    <source>
        <dbReference type="SAM" id="MobiDB-lite"/>
    </source>
</evidence>
<dbReference type="AlphaFoldDB" id="A0A835RVQ3"/>
<proteinExistence type="predicted"/>
<comment type="caution">
    <text evidence="2">The sequence shown here is derived from an EMBL/GenBank/DDBJ whole genome shotgun (WGS) entry which is preliminary data.</text>
</comment>
<gene>
    <name evidence="2" type="ORF">HPP92_006346</name>
</gene>
<sequence length="132" mass="15004">MARTMIWPRQYTKKRLVERKGRLELKAPPAKLQLLPESSKAKLHPHRESGSTRGDLRRPVIAILRVATGAKACRALASMRFTAHAGQVFDEITHRRALLSATFMEMYNLRVTKECNLVVHPATIVVPFKFQS</sequence>
<dbReference type="OrthoDB" id="4062651at2759"/>